<comment type="subcellular location">
    <subcellularLocation>
        <location evidence="1">Nucleus</location>
    </subcellularLocation>
</comment>
<dbReference type="InterPro" id="IPR003889">
    <property type="entry name" value="FYrich_C"/>
</dbReference>
<dbReference type="SUPFAM" id="SSF82199">
    <property type="entry name" value="SET domain"/>
    <property type="match status" value="1"/>
</dbReference>
<dbReference type="GO" id="GO:0042800">
    <property type="term" value="F:histone H3K4 methyltransferase activity"/>
    <property type="evidence" value="ECO:0007669"/>
    <property type="project" value="TreeGrafter"/>
</dbReference>
<dbReference type="PANTHER" id="PTHR45888">
    <property type="entry name" value="HL01030P-RELATED"/>
    <property type="match status" value="1"/>
</dbReference>
<evidence type="ECO:0000256" key="3">
    <source>
        <dbReference type="ARBA" id="ARBA00022603"/>
    </source>
</evidence>
<dbReference type="Pfam" id="PF05964">
    <property type="entry name" value="FYRN"/>
    <property type="match status" value="1"/>
</dbReference>
<evidence type="ECO:0000259" key="17">
    <source>
        <dbReference type="PROSITE" id="PS51805"/>
    </source>
</evidence>
<keyword evidence="7" id="KW-0677">Repeat</keyword>
<evidence type="ECO:0000313" key="19">
    <source>
        <dbReference type="Proteomes" id="UP000275846"/>
    </source>
</evidence>
<evidence type="ECO:0000256" key="8">
    <source>
        <dbReference type="ARBA" id="ARBA00022771"/>
    </source>
</evidence>
<sequence>MESNPNEAQMYMSPVSGVSSSPAVALFGSRHQGLMQNPKQLPQGFCSMTDNFIARGNWQSSGTCKRKLSISPSTCVEKPTENLSNGSPARSDGNGHVLSVAPCLPNPPLTPVKRLCLSKSPPCDALPNPFHQTSLHLPPSPVENADLALSGVHAVDSLPISDSMRMTSGKCPLEPTLVGQPIEPMRMNLQKLENTIEHVLALARSDEPCEDIFVLPCRTRECAPTPSPHNPGSTPTSSLNLSPSFSPVGSPKHPQMSSPAFSVSNVSSTPLFVPSIPFPKRVTDQVQGSIQLTKQPSSIIADGQNQWNAEVSSDRFRSPATSNGTNAAILRPQSNFTMIITSNTHETFKPMPLLHPGTLTTGSYFGGSTRPLNSTSPRSGEQRPIFSKLPTSSPDAKFLSASVSASTDSVTRSPNCQAGLSVCTPQKQLCESTHVAFPMSPVPHSSSQFPDSFPIKDAATNDPLSLKQCQPSISETYRLPETNGIPQIFAARKKSASRVSPIMSVDLQHCGNPNLKSPTSSRRRGNAAVSKRKKSVNVSAQTSVVKMAVPISATSYKVTSGSSAELPHTQTPPKQSPAVQEAIIKLTSFDPKIFLSDPAMQPFPSALPPLAAQSLPLLSPLEEDCWIRQCGLKYKRNHLAFGVVKPPCVQDDAFSELGDHYLFQRLSLLQTKPIRQTEQLRKPPTDSYRVCPSPQQVSFDNQLNTFFSGLRHTFTPPPEQDLNSVRANSPPVLHMLSRSSCLPSDPSTDRCTPPLALYHIPNTTLLSSATQRICHASDTCKNSPQPAALYPDEVRASKDCGHLTSETGFESPLVDSETGEIVGGHRPKLKSPYVYEQEAIGESKLHVTFTIKPAMTGNIPKIVELITNLLNIDRDSVTCEITGSGGQISFPQSGSQCEGVMRDLEHKLRKHFTQLSIRVDSLPVTPAQFVDDSLISLQSGNHTSAATELLSHPRCSLASETPRPKLSSDESDAGSIQYSAKHIEEPVSVASLVASKRGREEHCRNCNALVPHNVGIKRKLDEVANVSNIVLNVDNGYHLSDDYVFCSGSCLQKFSAFLATHFRSDDGLPFSIEHQQHSGAPITYAPELPHTHVPSSTINSSDTRYHLVFGSFPWVTPVLLQTLSSKGYKAHLLSRRSLLASGLQGKRRPSPKQKRWRDVRWRTFKAESAQWRKSSEEDPRRTPKLNHILRHPVADDRRVCILCGQLGDASEHNCGRLLCMDMDKWVHLNCALWCYEIYESVSGSLHNVEDCIKKAQETPCTHCGKLGAGLPCYNPRCSFVYHVPCAIDIGCMFFTDRGMYCPTHQPKEPHPMQLNSLVVNRKVYLTRDENSQVADVIHDETQEHRVRIGALTLHSIGQLLPHQIESGNFHTPRFIYPVHFSTSRIHWSMRCPGQRSLYRCEIIELNNRPLFQVTAIDAGLPDIVLRNESCDGVWKKILSDICQLRRQNNLVQLFPEHLHGEDLFGLSEPHIVRAIESLPGVDTLVDYAFHFGRLQLISEMPLAINPSGCARAEPNLRTYLRRKRAFVGPHEKQHSASGPQFPSCALSTSARRFPSLVSSDPSLWPKGSLSDMVPKTAQCSKSQQYRRLKMDFQSNVVFGRSRIQGFGLFAARDLEQNTIVIEYIGELIRLELANKREKEYEARNRGIYMFRLEDNTVIDATMCGGPARYINHSCQPNCFTEYVNFNDEGHIVIVTKRKIDKGEELTYDYQFDLEDKTNKLPCLCGAIGCKKWMN</sequence>
<feature type="region of interest" description="Disordered" evidence="14">
    <location>
        <begin position="69"/>
        <end position="92"/>
    </location>
</feature>
<reference evidence="18 19" key="2">
    <citation type="submission" date="2018-11" db="EMBL/GenBank/DDBJ databases">
        <authorList>
            <consortium name="Pathogen Informatics"/>
        </authorList>
    </citation>
    <scope>NUCLEOTIDE SEQUENCE [LARGE SCALE GENOMIC DNA]</scope>
    <source>
        <strain evidence="18 19">NST_G2</strain>
    </source>
</reference>
<dbReference type="PANTHER" id="PTHR45888:SF6">
    <property type="entry name" value="HL01030P-RELATED"/>
    <property type="match status" value="1"/>
</dbReference>
<feature type="compositionally biased region" description="Low complexity" evidence="14">
    <location>
        <begin position="231"/>
        <end position="247"/>
    </location>
</feature>
<keyword evidence="8" id="KW-0863">Zinc-finger</keyword>
<keyword evidence="13" id="KW-0539">Nucleus</keyword>
<dbReference type="PROSITE" id="PS51805">
    <property type="entry name" value="EPHD"/>
    <property type="match status" value="1"/>
</dbReference>
<keyword evidence="9" id="KW-0862">Zinc</keyword>
<dbReference type="Pfam" id="PF00856">
    <property type="entry name" value="SET"/>
    <property type="match status" value="1"/>
</dbReference>
<dbReference type="Gene3D" id="3.30.40.10">
    <property type="entry name" value="Zinc/RING finger domain, C3HC4 (zinc finger)"/>
    <property type="match status" value="1"/>
</dbReference>
<dbReference type="CDD" id="cd15666">
    <property type="entry name" value="ePHD2_KMT2C_like"/>
    <property type="match status" value="1"/>
</dbReference>
<dbReference type="InterPro" id="IPR013083">
    <property type="entry name" value="Znf_RING/FYVE/PHD"/>
</dbReference>
<dbReference type="PROSITE" id="PS50280">
    <property type="entry name" value="SET"/>
    <property type="match status" value="1"/>
</dbReference>
<dbReference type="Pfam" id="PF05965">
    <property type="entry name" value="FYRC"/>
    <property type="match status" value="1"/>
</dbReference>
<evidence type="ECO:0000256" key="14">
    <source>
        <dbReference type="SAM" id="MobiDB-lite"/>
    </source>
</evidence>
<dbReference type="InterPro" id="IPR046341">
    <property type="entry name" value="SET_dom_sf"/>
</dbReference>
<dbReference type="InterPro" id="IPR003616">
    <property type="entry name" value="Post-SET_dom"/>
</dbReference>
<accession>A0A183T8Z3</accession>
<dbReference type="EMBL" id="UYSU01037660">
    <property type="protein sequence ID" value="VDL99326.1"/>
    <property type="molecule type" value="Genomic_DNA"/>
</dbReference>
<proteinExistence type="predicted"/>
<keyword evidence="10" id="KW-0156">Chromatin regulator</keyword>
<dbReference type="InterPro" id="IPR034732">
    <property type="entry name" value="EPHD"/>
</dbReference>
<feature type="domain" description="SET" evidence="15">
    <location>
        <begin position="1594"/>
        <end position="1710"/>
    </location>
</feature>
<evidence type="ECO:0000256" key="1">
    <source>
        <dbReference type="ARBA" id="ARBA00004123"/>
    </source>
</evidence>
<protein>
    <submittedName>
        <fullName evidence="20">Histone-lysine N-methyltransferase</fullName>
    </submittedName>
</protein>
<feature type="domain" description="Post-SET" evidence="16">
    <location>
        <begin position="1718"/>
        <end position="1734"/>
    </location>
</feature>
<gene>
    <name evidence="18" type="ORF">SSLN_LOCUS12941</name>
</gene>
<keyword evidence="6" id="KW-0479">Metal-binding</keyword>
<dbReference type="Gene3D" id="3.30.160.360">
    <property type="match status" value="1"/>
</dbReference>
<evidence type="ECO:0000256" key="10">
    <source>
        <dbReference type="ARBA" id="ARBA00022853"/>
    </source>
</evidence>
<evidence type="ECO:0000256" key="2">
    <source>
        <dbReference type="ARBA" id="ARBA00022553"/>
    </source>
</evidence>
<evidence type="ECO:0000313" key="20">
    <source>
        <dbReference type="WBParaSite" id="SSLN_0001344201-mRNA-1"/>
    </source>
</evidence>
<evidence type="ECO:0000256" key="5">
    <source>
        <dbReference type="ARBA" id="ARBA00022691"/>
    </source>
</evidence>
<evidence type="ECO:0000256" key="7">
    <source>
        <dbReference type="ARBA" id="ARBA00022737"/>
    </source>
</evidence>
<feature type="region of interest" description="Disordered" evidence="14">
    <location>
        <begin position="224"/>
        <end position="261"/>
    </location>
</feature>
<dbReference type="GO" id="GO:0045944">
    <property type="term" value="P:positive regulation of transcription by RNA polymerase II"/>
    <property type="evidence" value="ECO:0007669"/>
    <property type="project" value="TreeGrafter"/>
</dbReference>
<dbReference type="OrthoDB" id="308383at2759"/>
<evidence type="ECO:0000259" key="15">
    <source>
        <dbReference type="PROSITE" id="PS50280"/>
    </source>
</evidence>
<evidence type="ECO:0000256" key="6">
    <source>
        <dbReference type="ARBA" id="ARBA00022723"/>
    </source>
</evidence>
<keyword evidence="11" id="KW-0805">Transcription regulation</keyword>
<evidence type="ECO:0000313" key="18">
    <source>
        <dbReference type="EMBL" id="VDL99326.1"/>
    </source>
</evidence>
<dbReference type="SMART" id="SM00508">
    <property type="entry name" value="PostSET"/>
    <property type="match status" value="1"/>
</dbReference>
<dbReference type="GO" id="GO:0003713">
    <property type="term" value="F:transcription coactivator activity"/>
    <property type="evidence" value="ECO:0007669"/>
    <property type="project" value="TreeGrafter"/>
</dbReference>
<keyword evidence="12" id="KW-0804">Transcription</keyword>
<dbReference type="SMART" id="SM00317">
    <property type="entry name" value="SET"/>
    <property type="match status" value="1"/>
</dbReference>
<feature type="region of interest" description="Disordered" evidence="14">
    <location>
        <begin position="509"/>
        <end position="534"/>
    </location>
</feature>
<evidence type="ECO:0000256" key="11">
    <source>
        <dbReference type="ARBA" id="ARBA00023015"/>
    </source>
</evidence>
<dbReference type="InterPro" id="IPR001214">
    <property type="entry name" value="SET_dom"/>
</dbReference>
<keyword evidence="5" id="KW-0949">S-adenosyl-L-methionine</keyword>
<dbReference type="STRING" id="70667.A0A183T8Z3"/>
<dbReference type="PROSITE" id="PS51543">
    <property type="entry name" value="FYRC"/>
    <property type="match status" value="1"/>
</dbReference>
<feature type="compositionally biased region" description="Polar residues" evidence="14">
    <location>
        <begin position="370"/>
        <end position="379"/>
    </location>
</feature>
<evidence type="ECO:0000256" key="13">
    <source>
        <dbReference type="ARBA" id="ARBA00023242"/>
    </source>
</evidence>
<keyword evidence="3" id="KW-0489">Methyltransferase</keyword>
<dbReference type="GO" id="GO:0032259">
    <property type="term" value="P:methylation"/>
    <property type="evidence" value="ECO:0007669"/>
    <property type="project" value="UniProtKB-KW"/>
</dbReference>
<dbReference type="Gene3D" id="2.170.270.10">
    <property type="entry name" value="SET domain"/>
    <property type="match status" value="1"/>
</dbReference>
<keyword evidence="19" id="KW-1185">Reference proteome</keyword>
<reference evidence="20" key="1">
    <citation type="submission" date="2016-06" db="UniProtKB">
        <authorList>
            <consortium name="WormBaseParasite"/>
        </authorList>
    </citation>
    <scope>IDENTIFICATION</scope>
</reference>
<feature type="region of interest" description="Disordered" evidence="14">
    <location>
        <begin position="364"/>
        <end position="394"/>
    </location>
</feature>
<dbReference type="Pfam" id="PF13771">
    <property type="entry name" value="zf-HC5HC2H"/>
    <property type="match status" value="1"/>
</dbReference>
<evidence type="ECO:0000256" key="4">
    <source>
        <dbReference type="ARBA" id="ARBA00022679"/>
    </source>
</evidence>
<dbReference type="SMART" id="SM00542">
    <property type="entry name" value="FYRC"/>
    <property type="match status" value="1"/>
</dbReference>
<feature type="region of interest" description="Disordered" evidence="14">
    <location>
        <begin position="953"/>
        <end position="974"/>
    </location>
</feature>
<dbReference type="SMART" id="SM00541">
    <property type="entry name" value="FYRN"/>
    <property type="match status" value="1"/>
</dbReference>
<keyword evidence="4" id="KW-0808">Transferase</keyword>
<evidence type="ECO:0000256" key="12">
    <source>
        <dbReference type="ARBA" id="ARBA00023163"/>
    </source>
</evidence>
<evidence type="ECO:0000256" key="9">
    <source>
        <dbReference type="ARBA" id="ARBA00022833"/>
    </source>
</evidence>
<organism evidence="20">
    <name type="scientific">Schistocephalus solidus</name>
    <name type="common">Tapeworm</name>
    <dbReference type="NCBI Taxonomy" id="70667"/>
    <lineage>
        <taxon>Eukaryota</taxon>
        <taxon>Metazoa</taxon>
        <taxon>Spiralia</taxon>
        <taxon>Lophotrochozoa</taxon>
        <taxon>Platyhelminthes</taxon>
        <taxon>Cestoda</taxon>
        <taxon>Eucestoda</taxon>
        <taxon>Diphyllobothriidea</taxon>
        <taxon>Diphyllobothriidae</taxon>
        <taxon>Schistocephalus</taxon>
    </lineage>
</organism>
<dbReference type="PROSITE" id="PS51542">
    <property type="entry name" value="FYRN"/>
    <property type="match status" value="1"/>
</dbReference>
<dbReference type="FunFam" id="3.30.40.10:FF:000002">
    <property type="entry name" value="Histone-lysine N-methyltransferase"/>
    <property type="match status" value="1"/>
</dbReference>
<feature type="domain" description="PHD-type" evidence="17">
    <location>
        <begin position="1197"/>
        <end position="1305"/>
    </location>
</feature>
<feature type="compositionally biased region" description="Basic residues" evidence="14">
    <location>
        <begin position="521"/>
        <end position="534"/>
    </location>
</feature>
<dbReference type="GO" id="GO:0044666">
    <property type="term" value="C:MLL3/4 complex"/>
    <property type="evidence" value="ECO:0007669"/>
    <property type="project" value="TreeGrafter"/>
</dbReference>
<dbReference type="WBParaSite" id="SSLN_0001344201-mRNA-1">
    <property type="protein sequence ID" value="SSLN_0001344201-mRNA-1"/>
    <property type="gene ID" value="SSLN_0001344201"/>
</dbReference>
<dbReference type="GO" id="GO:0008270">
    <property type="term" value="F:zinc ion binding"/>
    <property type="evidence" value="ECO:0007669"/>
    <property type="project" value="UniProtKB-KW"/>
</dbReference>
<dbReference type="Proteomes" id="UP000275846">
    <property type="component" value="Unassembled WGS sequence"/>
</dbReference>
<evidence type="ECO:0000259" key="16">
    <source>
        <dbReference type="PROSITE" id="PS50868"/>
    </source>
</evidence>
<dbReference type="InterPro" id="IPR003888">
    <property type="entry name" value="FYrich_N"/>
</dbReference>
<name>A0A183T8Z3_SCHSO</name>
<dbReference type="PROSITE" id="PS50868">
    <property type="entry name" value="POST_SET"/>
    <property type="match status" value="1"/>
</dbReference>
<keyword evidence="2" id="KW-0597">Phosphoprotein</keyword>